<evidence type="ECO:0000313" key="3">
    <source>
        <dbReference type="WBParaSite" id="Minc3s00956g19277"/>
    </source>
</evidence>
<organism evidence="2 3">
    <name type="scientific">Meloidogyne incognita</name>
    <name type="common">Southern root-knot nematode worm</name>
    <name type="synonym">Oxyuris incognita</name>
    <dbReference type="NCBI Taxonomy" id="6306"/>
    <lineage>
        <taxon>Eukaryota</taxon>
        <taxon>Metazoa</taxon>
        <taxon>Ecdysozoa</taxon>
        <taxon>Nematoda</taxon>
        <taxon>Chromadorea</taxon>
        <taxon>Rhabditida</taxon>
        <taxon>Tylenchina</taxon>
        <taxon>Tylenchomorpha</taxon>
        <taxon>Tylenchoidea</taxon>
        <taxon>Meloidogynidae</taxon>
        <taxon>Meloidogyninae</taxon>
        <taxon>Meloidogyne</taxon>
        <taxon>Meloidogyne incognita group</taxon>
    </lineage>
</organism>
<sequence length="65" mass="6629">MSNRYGNCCLLFLFLLLSESVALLFKGNNDVPSVVVRGRRNCGCGGGGGGGGGCGGGRDMEEGGW</sequence>
<keyword evidence="2" id="KW-1185">Reference proteome</keyword>
<evidence type="ECO:0000256" key="1">
    <source>
        <dbReference type="SAM" id="SignalP"/>
    </source>
</evidence>
<name>A0A914LW24_MELIC</name>
<dbReference type="AlphaFoldDB" id="A0A914LW24"/>
<reference evidence="3" key="1">
    <citation type="submission" date="2022-11" db="UniProtKB">
        <authorList>
            <consortium name="WormBaseParasite"/>
        </authorList>
    </citation>
    <scope>IDENTIFICATION</scope>
</reference>
<keyword evidence="1" id="KW-0732">Signal</keyword>
<evidence type="ECO:0000313" key="2">
    <source>
        <dbReference type="Proteomes" id="UP000887563"/>
    </source>
</evidence>
<feature type="chain" id="PRO_5037964763" evidence="1">
    <location>
        <begin position="23"/>
        <end position="65"/>
    </location>
</feature>
<accession>A0A914LW24</accession>
<feature type="signal peptide" evidence="1">
    <location>
        <begin position="1"/>
        <end position="22"/>
    </location>
</feature>
<proteinExistence type="predicted"/>
<protein>
    <submittedName>
        <fullName evidence="3">Candidate secreted effector</fullName>
    </submittedName>
</protein>
<dbReference type="Proteomes" id="UP000887563">
    <property type="component" value="Unplaced"/>
</dbReference>
<dbReference type="WBParaSite" id="Minc3s00956g19277">
    <property type="protein sequence ID" value="Minc3s00956g19277"/>
    <property type="gene ID" value="Minc3s00956g19277"/>
</dbReference>